<dbReference type="Gene3D" id="3.40.30.10">
    <property type="entry name" value="Glutaredoxin"/>
    <property type="match status" value="1"/>
</dbReference>
<evidence type="ECO:0000313" key="4">
    <source>
        <dbReference type="Proteomes" id="UP001172083"/>
    </source>
</evidence>
<dbReference type="PROSITE" id="PS51352">
    <property type="entry name" value="THIOREDOXIN_2"/>
    <property type="match status" value="1"/>
</dbReference>
<feature type="domain" description="Thioredoxin" evidence="2">
    <location>
        <begin position="20"/>
        <end position="174"/>
    </location>
</feature>
<dbReference type="InterPro" id="IPR036249">
    <property type="entry name" value="Thioredoxin-like_sf"/>
</dbReference>
<dbReference type="InterPro" id="IPR000866">
    <property type="entry name" value="AhpC/TSA"/>
</dbReference>
<evidence type="ECO:0000313" key="3">
    <source>
        <dbReference type="EMBL" id="MDN5216579.1"/>
    </source>
</evidence>
<proteinExistence type="predicted"/>
<evidence type="ECO:0000259" key="2">
    <source>
        <dbReference type="PROSITE" id="PS51352"/>
    </source>
</evidence>
<organism evidence="3 4">
    <name type="scientific">Agaribacillus aureus</name>
    <dbReference type="NCBI Taxonomy" id="3051825"/>
    <lineage>
        <taxon>Bacteria</taxon>
        <taxon>Pseudomonadati</taxon>
        <taxon>Bacteroidota</taxon>
        <taxon>Cytophagia</taxon>
        <taxon>Cytophagales</taxon>
        <taxon>Splendidivirgaceae</taxon>
        <taxon>Agaribacillus</taxon>
    </lineage>
</organism>
<dbReference type="RefSeq" id="WP_346761911.1">
    <property type="nucleotide sequence ID" value="NZ_JAUJEB010000009.1"/>
</dbReference>
<dbReference type="PANTHER" id="PTHR43640">
    <property type="entry name" value="OS07G0260300 PROTEIN"/>
    <property type="match status" value="1"/>
</dbReference>
<keyword evidence="4" id="KW-1185">Reference proteome</keyword>
<gene>
    <name evidence="3" type="ORF">QQ020_31205</name>
</gene>
<dbReference type="CDD" id="cd02969">
    <property type="entry name" value="PRX_like1"/>
    <property type="match status" value="1"/>
</dbReference>
<keyword evidence="1" id="KW-0732">Signal</keyword>
<feature type="chain" id="PRO_5045605446" evidence="1">
    <location>
        <begin position="20"/>
        <end position="197"/>
    </location>
</feature>
<evidence type="ECO:0000256" key="1">
    <source>
        <dbReference type="SAM" id="SignalP"/>
    </source>
</evidence>
<dbReference type="InterPro" id="IPR047262">
    <property type="entry name" value="PRX-like1"/>
</dbReference>
<dbReference type="InterPro" id="IPR013766">
    <property type="entry name" value="Thioredoxin_domain"/>
</dbReference>
<dbReference type="EMBL" id="JAUJEB010000009">
    <property type="protein sequence ID" value="MDN5216579.1"/>
    <property type="molecule type" value="Genomic_DNA"/>
</dbReference>
<comment type="caution">
    <text evidence="3">The sequence shown here is derived from an EMBL/GenBank/DDBJ whole genome shotgun (WGS) entry which is preliminary data.</text>
</comment>
<dbReference type="PANTHER" id="PTHR43640:SF1">
    <property type="entry name" value="THIOREDOXIN-DEPENDENT PEROXIREDOXIN"/>
    <property type="match status" value="1"/>
</dbReference>
<dbReference type="Pfam" id="PF00578">
    <property type="entry name" value="AhpC-TSA"/>
    <property type="match status" value="1"/>
</dbReference>
<protein>
    <submittedName>
        <fullName evidence="3">Thioredoxin family protein</fullName>
    </submittedName>
</protein>
<name>A0ABT8LFL2_9BACT</name>
<feature type="signal peptide" evidence="1">
    <location>
        <begin position="1"/>
        <end position="19"/>
    </location>
</feature>
<dbReference type="Proteomes" id="UP001172083">
    <property type="component" value="Unassembled WGS sequence"/>
</dbReference>
<sequence length="197" mass="21810">MKKKAILIILLFLITVSAAFPQQKTVENFKLVNAANKREVSLTDFSNKKAIAIIFTSNYCPYSKLYEERILKLHQQYASRGLQVILVNPNDPVKSSNDSIEKMAEKAAEKQFPFPYLADKNQAVCDQFGATKTPEVFLLVKKGSAFQVVYSGAIDDNPQVPQDVTTSYIDKAVSSVLSGKAMASSHTRPTGCIIKKN</sequence>
<reference evidence="3" key="1">
    <citation type="submission" date="2023-06" db="EMBL/GenBank/DDBJ databases">
        <title>Genomic of Agaribacillus aureum.</title>
        <authorList>
            <person name="Wang G."/>
        </authorList>
    </citation>
    <scope>NUCLEOTIDE SEQUENCE</scope>
    <source>
        <strain evidence="3">BMA12</strain>
    </source>
</reference>
<dbReference type="SUPFAM" id="SSF52833">
    <property type="entry name" value="Thioredoxin-like"/>
    <property type="match status" value="1"/>
</dbReference>
<accession>A0ABT8LFL2</accession>